<dbReference type="Pfam" id="PF05593">
    <property type="entry name" value="RHS_repeat"/>
    <property type="match status" value="1"/>
</dbReference>
<accession>A0A1I7DZW6</accession>
<evidence type="ECO:0000313" key="3">
    <source>
        <dbReference type="Proteomes" id="UP000183371"/>
    </source>
</evidence>
<dbReference type="Proteomes" id="UP000183371">
    <property type="component" value="Unassembled WGS sequence"/>
</dbReference>
<organism evidence="2 3">
    <name type="scientific">Pseudovibrio denitrificans</name>
    <dbReference type="NCBI Taxonomy" id="258256"/>
    <lineage>
        <taxon>Bacteria</taxon>
        <taxon>Pseudomonadati</taxon>
        <taxon>Pseudomonadota</taxon>
        <taxon>Alphaproteobacteria</taxon>
        <taxon>Hyphomicrobiales</taxon>
        <taxon>Stappiaceae</taxon>
        <taxon>Pseudovibrio</taxon>
    </lineage>
</organism>
<protein>
    <submittedName>
        <fullName evidence="2">RHS Repeat</fullName>
    </submittedName>
</protein>
<dbReference type="InterPro" id="IPR028994">
    <property type="entry name" value="Integrin_alpha_N"/>
</dbReference>
<dbReference type="InterPro" id="IPR031325">
    <property type="entry name" value="RHS_repeat"/>
</dbReference>
<sequence length="993" mass="109753">MLSLAVNLSKSRAVLTPFVAASLFVSSIVQPTVLHGSESLLGYHHSQSRLENSTAGGTGFFQKQIPIEAPSFKGLEPRLSFSYSSAASRSSGPNNVLGAGWHLGGLSQITRRAKRNGLPRFDEADEFLLDGQRLITCSENTKKAGCAAGGTHTAWIENYQKIKKGDKEWIVTSHDGTVLTYKPLSEWATYDSNNSIQKKLAEQYRWLLATVKNTLGKTVTYRYDCTNFPTCQVQKISYDSGAVEFNWVTRPDIMTYATGLSLGNITQRLQSVVVKSAGKTLRAYKLSYELSSTTKKSLITSIQEFGRDVTLNNGAVSGGSSISASTFSYSQVSKTLKTASHNRYNIGRGSGFIPLSQNVNSFTYNNDMQLDGVSTSYSVTGGFFGGPVSYRCYFDFFGSPSITSFNSDTKDCLSASINVFIARQSYSDEKKIFVSRKKRNGSQSLDPVTYSSRIGDFDGDGLEDIIGNSGSVKGVFTRSTVDDWSGDSTEYLVGDFNSDGLADLYKATDSNISIKRSNGVDSFISLISQTGSFGSKQITGDLNGDGINDFLSYEGGSNFKAHYVAGNTLVSSDIFALEGYSERQKPAFQVAGLEGDGLQIADLDGDGRGDIVAHYWKKNSSSSYIQIYLNEGNETFKLLSENDAHSVSGSAAAFVGDLDRDGIAEIIERENGEKNIFGDARYYVTDTLPDVMISATDPSGVEQTISYSLYKGEADNWFPYPRRVVSSVTTNDGRGSLSTTHYSYSGGKWDYERSLFLGFEKIITTLPKLAGETNAPTIETTYRQDVSSVGKIAQQIWKDGDGTILRKQVQEYAVQNDNEPYTSLNTASLTYSYDEGVERVQKTTRIFDAYGQVKHSTDHGDTAKSGDERTYTRWSYPNKDKYIINKWAVESINTGTSYHYTDRRVWRRWHYYDDQSITTPPTKGLKTWLSQWDGGDKEDKLALSRNSYDSHGNLLEQRNALGETISYVYDPQYNLFPEQERSPLFHAGDARHV</sequence>
<gene>
    <name evidence="2" type="ORF">SAMN05444141_11514</name>
</gene>
<reference evidence="3" key="1">
    <citation type="submission" date="2016-10" db="EMBL/GenBank/DDBJ databases">
        <authorList>
            <person name="Varghese N."/>
            <person name="Submissions S."/>
        </authorList>
    </citation>
    <scope>NUCLEOTIDE SEQUENCE [LARGE SCALE GENOMIC DNA]</scope>
    <source>
        <strain evidence="3">DSM 17465</strain>
    </source>
</reference>
<keyword evidence="3" id="KW-1185">Reference proteome</keyword>
<keyword evidence="1" id="KW-0732">Signal</keyword>
<proteinExistence type="predicted"/>
<feature type="non-terminal residue" evidence="2">
    <location>
        <position position="993"/>
    </location>
</feature>
<dbReference type="EMBL" id="FPBD01000015">
    <property type="protein sequence ID" value="SFU17239.1"/>
    <property type="molecule type" value="Genomic_DNA"/>
</dbReference>
<dbReference type="InterPro" id="IPR013517">
    <property type="entry name" value="FG-GAP"/>
</dbReference>
<dbReference type="AlphaFoldDB" id="A0A1I7DZW6"/>
<evidence type="ECO:0000313" key="2">
    <source>
        <dbReference type="EMBL" id="SFU17239.1"/>
    </source>
</evidence>
<evidence type="ECO:0000256" key="1">
    <source>
        <dbReference type="ARBA" id="ARBA00022729"/>
    </source>
</evidence>
<dbReference type="Pfam" id="PF13517">
    <property type="entry name" value="FG-GAP_3"/>
    <property type="match status" value="1"/>
</dbReference>
<name>A0A1I7DZW6_9HYPH</name>
<dbReference type="Gene3D" id="2.130.10.130">
    <property type="entry name" value="Integrin alpha, N-terminal"/>
    <property type="match status" value="1"/>
</dbReference>
<dbReference type="RefSeq" id="WP_143111127.1">
    <property type="nucleotide sequence ID" value="NZ_FPBD01000015.1"/>
</dbReference>
<dbReference type="SUPFAM" id="SSF69318">
    <property type="entry name" value="Integrin alpha N-terminal domain"/>
    <property type="match status" value="1"/>
</dbReference>